<accession>A0A2P7ALZ1</accession>
<keyword evidence="3" id="KW-1185">Reference proteome</keyword>
<keyword evidence="1" id="KW-1133">Transmembrane helix</keyword>
<name>A0A2P7ALZ1_9HYPH</name>
<dbReference type="Proteomes" id="UP000241158">
    <property type="component" value="Unassembled WGS sequence"/>
</dbReference>
<dbReference type="RefSeq" id="WP_106719215.1">
    <property type="nucleotide sequence ID" value="NZ_JACHXT010000002.1"/>
</dbReference>
<dbReference type="AlphaFoldDB" id="A0A2P7ALZ1"/>
<protein>
    <submittedName>
        <fullName evidence="2">Uncharacterized protein</fullName>
    </submittedName>
</protein>
<feature type="transmembrane region" description="Helical" evidence="1">
    <location>
        <begin position="29"/>
        <end position="50"/>
    </location>
</feature>
<evidence type="ECO:0000256" key="1">
    <source>
        <dbReference type="SAM" id="Phobius"/>
    </source>
</evidence>
<evidence type="ECO:0000313" key="3">
    <source>
        <dbReference type="Proteomes" id="UP000241158"/>
    </source>
</evidence>
<dbReference type="OrthoDB" id="8084350at2"/>
<keyword evidence="1" id="KW-0472">Membrane</keyword>
<reference evidence="3" key="1">
    <citation type="submission" date="2017-11" db="EMBL/GenBank/DDBJ databases">
        <authorList>
            <person name="Kuznetsova I."/>
            <person name="Sazanova A."/>
            <person name="Chirak E."/>
            <person name="Safronova V."/>
            <person name="Willems A."/>
        </authorList>
    </citation>
    <scope>NUCLEOTIDE SEQUENCE [LARGE SCALE GENOMIC DNA]</scope>
    <source>
        <strain evidence="3">PEPV15</strain>
    </source>
</reference>
<evidence type="ECO:0000313" key="2">
    <source>
        <dbReference type="EMBL" id="PSH55207.1"/>
    </source>
</evidence>
<dbReference type="EMBL" id="PGGN01000006">
    <property type="protein sequence ID" value="PSH55207.1"/>
    <property type="molecule type" value="Genomic_DNA"/>
</dbReference>
<feature type="transmembrane region" description="Helical" evidence="1">
    <location>
        <begin position="91"/>
        <end position="112"/>
    </location>
</feature>
<feature type="transmembrane region" description="Helical" evidence="1">
    <location>
        <begin position="62"/>
        <end position="79"/>
    </location>
</feature>
<feature type="transmembrane region" description="Helical" evidence="1">
    <location>
        <begin position="218"/>
        <end position="235"/>
    </location>
</feature>
<feature type="transmembrane region" description="Helical" evidence="1">
    <location>
        <begin position="191"/>
        <end position="212"/>
    </location>
</feature>
<proteinExistence type="predicted"/>
<feature type="transmembrane region" description="Helical" evidence="1">
    <location>
        <begin position="149"/>
        <end position="171"/>
    </location>
</feature>
<organism evidence="2 3">
    <name type="scientific">Phyllobacterium endophyticum</name>
    <dbReference type="NCBI Taxonomy" id="1149773"/>
    <lineage>
        <taxon>Bacteria</taxon>
        <taxon>Pseudomonadati</taxon>
        <taxon>Pseudomonadota</taxon>
        <taxon>Alphaproteobacteria</taxon>
        <taxon>Hyphomicrobiales</taxon>
        <taxon>Phyllobacteriaceae</taxon>
        <taxon>Phyllobacterium</taxon>
    </lineage>
</organism>
<keyword evidence="1" id="KW-0812">Transmembrane</keyword>
<comment type="caution">
    <text evidence="2">The sequence shown here is derived from an EMBL/GenBank/DDBJ whole genome shotgun (WGS) entry which is preliminary data.</text>
</comment>
<sequence length="258" mass="27921">MRGRPANERSGPGYAWANENKAVISRNNFAFAAATGCVVILLFTLGLSFPPLLVEDGPVEDLSAAGFFIAAVLAFGIVMRGNIRLTPAERTVLFAAGILSLLLFLSEISFGARLLHIRMPKMKGGGEFDGGHDIVILVFRAIGDAGSGAIFAALIVMTVFLAVALVLLLRFRQQAWMLARYVLSRRFEFRLLLATCMLASAVILDLIHSYKAEKLEESLEFCASGVLIAAFAGLLRKGGTVVRRGTRISIPPHAPRQF</sequence>
<gene>
    <name evidence="2" type="ORF">CU100_24400</name>
</gene>